<name>A0A2T6ZPH4_TUBBO</name>
<reference evidence="2 3" key="1">
    <citation type="submission" date="2017-04" db="EMBL/GenBank/DDBJ databases">
        <title>Draft genome sequence of Tuber borchii Vittad., a whitish edible truffle.</title>
        <authorList>
            <consortium name="DOE Joint Genome Institute"/>
            <person name="Murat C."/>
            <person name="Kuo A."/>
            <person name="Barry K.W."/>
            <person name="Clum A."/>
            <person name="Dockter R.B."/>
            <person name="Fauchery L."/>
            <person name="Iotti M."/>
            <person name="Kohler A."/>
            <person name="Labutti K."/>
            <person name="Lindquist E.A."/>
            <person name="Lipzen A."/>
            <person name="Ohm R.A."/>
            <person name="Wang M."/>
            <person name="Grigoriev I.V."/>
            <person name="Zambonelli A."/>
            <person name="Martin F.M."/>
        </authorList>
    </citation>
    <scope>NUCLEOTIDE SEQUENCE [LARGE SCALE GENOMIC DNA]</scope>
    <source>
        <strain evidence="2 3">Tbo3840</strain>
    </source>
</reference>
<feature type="signal peptide" evidence="1">
    <location>
        <begin position="1"/>
        <end position="22"/>
    </location>
</feature>
<gene>
    <name evidence="2" type="ORF">B9Z19DRAFT_1086360</name>
</gene>
<feature type="chain" id="PRO_5015458151" evidence="1">
    <location>
        <begin position="23"/>
        <end position="99"/>
    </location>
</feature>
<sequence length="99" mass="10983">MASLRSLYFIFVILFFASPVLSRRHHRVSDRLANQVASLTIVGRKGTNWGGGGCTVLYSYGSGMYCLIFVGVAFDENLLYDTQHTCLALTRHHAALTAR</sequence>
<dbReference type="Proteomes" id="UP000244722">
    <property type="component" value="Unassembled WGS sequence"/>
</dbReference>
<dbReference type="AlphaFoldDB" id="A0A2T6ZPH4"/>
<dbReference type="EMBL" id="NESQ01000154">
    <property type="protein sequence ID" value="PUU77383.1"/>
    <property type="molecule type" value="Genomic_DNA"/>
</dbReference>
<comment type="caution">
    <text evidence="2">The sequence shown here is derived from an EMBL/GenBank/DDBJ whole genome shotgun (WGS) entry which is preliminary data.</text>
</comment>
<accession>A0A2T6ZPH4</accession>
<proteinExistence type="predicted"/>
<keyword evidence="3" id="KW-1185">Reference proteome</keyword>
<protein>
    <submittedName>
        <fullName evidence="2">Uncharacterized protein</fullName>
    </submittedName>
</protein>
<evidence type="ECO:0000256" key="1">
    <source>
        <dbReference type="SAM" id="SignalP"/>
    </source>
</evidence>
<evidence type="ECO:0000313" key="3">
    <source>
        <dbReference type="Proteomes" id="UP000244722"/>
    </source>
</evidence>
<organism evidence="2 3">
    <name type="scientific">Tuber borchii</name>
    <name type="common">White truffle</name>
    <dbReference type="NCBI Taxonomy" id="42251"/>
    <lineage>
        <taxon>Eukaryota</taxon>
        <taxon>Fungi</taxon>
        <taxon>Dikarya</taxon>
        <taxon>Ascomycota</taxon>
        <taxon>Pezizomycotina</taxon>
        <taxon>Pezizomycetes</taxon>
        <taxon>Pezizales</taxon>
        <taxon>Tuberaceae</taxon>
        <taxon>Tuber</taxon>
    </lineage>
</organism>
<keyword evidence="1" id="KW-0732">Signal</keyword>
<evidence type="ECO:0000313" key="2">
    <source>
        <dbReference type="EMBL" id="PUU77383.1"/>
    </source>
</evidence>